<dbReference type="FunCoup" id="Q74Z62">
    <property type="interactions" value="557"/>
</dbReference>
<evidence type="ECO:0000256" key="2">
    <source>
        <dbReference type="ARBA" id="ARBA00004127"/>
    </source>
</evidence>
<dbReference type="GeneID" id="4623313"/>
<dbReference type="Pfam" id="PF01066">
    <property type="entry name" value="CDP-OH_P_transf"/>
    <property type="match status" value="1"/>
</dbReference>
<dbReference type="FunFam" id="1.20.120.1760:FF:000012">
    <property type="entry name" value="sn-1,2-diacylglycerol cholinephosphotransferase"/>
    <property type="match status" value="1"/>
</dbReference>
<keyword evidence="10" id="KW-0594">Phospholipid biosynthesis</keyword>
<dbReference type="InterPro" id="IPR014472">
    <property type="entry name" value="CHOPT"/>
</dbReference>
<dbReference type="STRING" id="284811.Q74Z62"/>
<evidence type="ECO:0000256" key="10">
    <source>
        <dbReference type="ARBA" id="ARBA00023209"/>
    </source>
</evidence>
<dbReference type="RefSeq" id="NP_987010.1">
    <property type="nucleotide sequence ID" value="NM_212072.1"/>
</dbReference>
<keyword evidence="5" id="KW-0444">Lipid biosynthesis</keyword>
<feature type="transmembrane region" description="Helical" evidence="16">
    <location>
        <begin position="129"/>
        <end position="157"/>
    </location>
</feature>
<feature type="transmembrane region" description="Helical" evidence="16">
    <location>
        <begin position="211"/>
        <end position="234"/>
    </location>
</feature>
<dbReference type="KEGG" id="ago:AGOS_AGR344W"/>
<evidence type="ECO:0000256" key="13">
    <source>
        <dbReference type="ARBA" id="ARBA00038987"/>
    </source>
</evidence>
<evidence type="ECO:0000256" key="3">
    <source>
        <dbReference type="ARBA" id="ARBA00005189"/>
    </source>
</evidence>
<evidence type="ECO:0000313" key="17">
    <source>
        <dbReference type="EMBL" id="AAS54834.1"/>
    </source>
</evidence>
<comment type="similarity">
    <text evidence="4 15">Belongs to the CDP-alcohol phosphatidyltransferase class-I family.</text>
</comment>
<protein>
    <recommendedName>
        <fullName evidence="13">diacylglycerol cholinephosphotransferase</fullName>
        <ecNumber evidence="13">2.7.8.2</ecNumber>
    </recommendedName>
</protein>
<comment type="catalytic activity">
    <reaction evidence="14">
        <text>CDP-N,N-dimethylethanolamine + a 1,2-diacyl-sn-glycerol = a 1,2-diacyl-sn-glycero-3-phospho-N,N-dimethylethanolamine + CMP + H(+)</text>
        <dbReference type="Rhea" id="RHEA:33775"/>
        <dbReference type="ChEBI" id="CHEBI:15378"/>
        <dbReference type="ChEBI" id="CHEBI:17815"/>
        <dbReference type="ChEBI" id="CHEBI:60377"/>
        <dbReference type="ChEBI" id="CHEBI:64572"/>
        <dbReference type="ChEBI" id="CHEBI:65117"/>
    </reaction>
    <physiologicalReaction direction="left-to-right" evidence="14">
        <dbReference type="Rhea" id="RHEA:33776"/>
    </physiologicalReaction>
</comment>
<sequence>MGIFIPHSKLRNLKEYKYRGEDRSIVSKYVLKPFWAKFVNVFPLWMAPNAVTLSGFGFIVANLCTVLYYDPKLEGNNPRWTYFTYAIGLFLYQTFDACDGAHARRTSQSSPLGELFDHCIDALNTSLGVIVFCSVIGSGYSLLSMLIQFALLCNFYLSTWEHYHTHQLFLSEFSGPVEGILLTCISFMFTGIWGPEAVWHVPIKEVTIGKWTLMVESQHLVFVFCGIGLLYNLAASRKNVVDYYTEKHGASKVTDKQIRSAMYGVSPFFVYFAFLFAVGFFEPAFLSLPFMLEAGLTIAFVVGRIIVAHLTLQDYPSCNVPMYIPLAQILLRVLLVNGLGYDKGSAIFALTWFGCGLTLGIHAMFLTEVICEFTQFLDIYALTIKHPKIA</sequence>
<evidence type="ECO:0000256" key="14">
    <source>
        <dbReference type="ARBA" id="ARBA00051857"/>
    </source>
</evidence>
<dbReference type="PROSITE" id="PS00379">
    <property type="entry name" value="CDP_ALCOHOL_P_TRANSF"/>
    <property type="match status" value="1"/>
</dbReference>
<dbReference type="OrthoDB" id="196717at2759"/>
<feature type="transmembrane region" description="Helical" evidence="16">
    <location>
        <begin position="288"/>
        <end position="310"/>
    </location>
</feature>
<dbReference type="Gene3D" id="1.20.120.1760">
    <property type="match status" value="1"/>
</dbReference>
<keyword evidence="10" id="KW-0443">Lipid metabolism</keyword>
<dbReference type="EC" id="2.7.8.2" evidence="13"/>
<dbReference type="PIRSF" id="PIRSF015665">
    <property type="entry name" value="CHOPT"/>
    <property type="match status" value="1"/>
</dbReference>
<name>Q74Z62_EREGS</name>
<keyword evidence="18" id="KW-1185">Reference proteome</keyword>
<dbReference type="eggNOG" id="KOG2877">
    <property type="taxonomic scope" value="Eukaryota"/>
</dbReference>
<feature type="transmembrane region" description="Helical" evidence="16">
    <location>
        <begin position="347"/>
        <end position="366"/>
    </location>
</feature>
<comment type="pathway">
    <text evidence="12">Phospholipid metabolism; phosphatidylcholine biosynthesis; phosphatidylcholine from phosphocholine: step 2/2.</text>
</comment>
<comment type="cofactor">
    <cofactor evidence="1">
        <name>Mg(2+)</name>
        <dbReference type="ChEBI" id="CHEBI:18420"/>
    </cofactor>
</comment>
<dbReference type="InterPro" id="IPR043130">
    <property type="entry name" value="CDP-OH_PTrfase_TM_dom"/>
</dbReference>
<evidence type="ECO:0000256" key="16">
    <source>
        <dbReference type="SAM" id="Phobius"/>
    </source>
</evidence>
<keyword evidence="8 16" id="KW-1133">Transmembrane helix</keyword>
<evidence type="ECO:0000256" key="5">
    <source>
        <dbReference type="ARBA" id="ARBA00022516"/>
    </source>
</evidence>
<dbReference type="InParanoid" id="Q74Z62"/>
<keyword evidence="7 16" id="KW-0812">Transmembrane</keyword>
<keyword evidence="11" id="KW-1208">Phospholipid metabolism</keyword>
<dbReference type="GO" id="GO:0004142">
    <property type="term" value="F:diacylglycerol cholinephosphotransferase activity"/>
    <property type="evidence" value="ECO:0007669"/>
    <property type="project" value="UniProtKB-EC"/>
</dbReference>
<evidence type="ECO:0000313" key="18">
    <source>
        <dbReference type="Proteomes" id="UP000000591"/>
    </source>
</evidence>
<dbReference type="GO" id="GO:0016020">
    <property type="term" value="C:membrane"/>
    <property type="evidence" value="ECO:0007669"/>
    <property type="project" value="InterPro"/>
</dbReference>
<dbReference type="EMBL" id="AE016820">
    <property type="protein sequence ID" value="AAS54834.1"/>
    <property type="molecule type" value="Genomic_DNA"/>
</dbReference>
<evidence type="ECO:0000256" key="12">
    <source>
        <dbReference type="ARBA" id="ARBA00037890"/>
    </source>
</evidence>
<reference evidence="17 18" key="1">
    <citation type="journal article" date="2004" name="Science">
        <title>The Ashbya gossypii genome as a tool for mapping the ancient Saccharomyces cerevisiae genome.</title>
        <authorList>
            <person name="Dietrich F.S."/>
            <person name="Voegeli S."/>
            <person name="Brachat S."/>
            <person name="Lerch A."/>
            <person name="Gates K."/>
            <person name="Steiner S."/>
            <person name="Mohr C."/>
            <person name="Pohlmann R."/>
            <person name="Luedi P."/>
            <person name="Choi S."/>
            <person name="Wing R.A."/>
            <person name="Flavier A."/>
            <person name="Gaffney T.D."/>
            <person name="Philippsen P."/>
        </authorList>
    </citation>
    <scope>NUCLEOTIDE SEQUENCE [LARGE SCALE GENOMIC DNA]</scope>
    <source>
        <strain evidence="18">ATCC 10895 / CBS 109.51 / FGSC 9923 / NRRL Y-1056</strain>
    </source>
</reference>
<comment type="pathway">
    <text evidence="3">Lipid metabolism.</text>
</comment>
<evidence type="ECO:0000256" key="8">
    <source>
        <dbReference type="ARBA" id="ARBA00022989"/>
    </source>
</evidence>
<evidence type="ECO:0000256" key="1">
    <source>
        <dbReference type="ARBA" id="ARBA00001946"/>
    </source>
</evidence>
<organism evidence="17 18">
    <name type="scientific">Eremothecium gossypii (strain ATCC 10895 / CBS 109.51 / FGSC 9923 / NRRL Y-1056)</name>
    <name type="common">Yeast</name>
    <name type="synonym">Ashbya gossypii</name>
    <dbReference type="NCBI Taxonomy" id="284811"/>
    <lineage>
        <taxon>Eukaryota</taxon>
        <taxon>Fungi</taxon>
        <taxon>Dikarya</taxon>
        <taxon>Ascomycota</taxon>
        <taxon>Saccharomycotina</taxon>
        <taxon>Saccharomycetes</taxon>
        <taxon>Saccharomycetales</taxon>
        <taxon>Saccharomycetaceae</taxon>
        <taxon>Eremothecium</taxon>
    </lineage>
</organism>
<evidence type="ECO:0000256" key="15">
    <source>
        <dbReference type="RuleBase" id="RU003750"/>
    </source>
</evidence>
<reference evidence="18" key="2">
    <citation type="journal article" date="2013" name="G3 (Bethesda)">
        <title>Genomes of Ashbya fungi isolated from insects reveal four mating-type loci, numerous translocations, lack of transposons, and distinct gene duplications.</title>
        <authorList>
            <person name="Dietrich F.S."/>
            <person name="Voegeli S."/>
            <person name="Kuo S."/>
            <person name="Philippsen P."/>
        </authorList>
    </citation>
    <scope>GENOME REANNOTATION</scope>
    <source>
        <strain evidence="18">ATCC 10895 / CBS 109.51 / FGSC 9923 / NRRL Y-1056</strain>
    </source>
</reference>
<dbReference type="OMA" id="FITRQIC"/>
<evidence type="ECO:0000256" key="4">
    <source>
        <dbReference type="ARBA" id="ARBA00010441"/>
    </source>
</evidence>
<dbReference type="AlphaFoldDB" id="Q74Z62"/>
<dbReference type="HOGENOM" id="CLU_035066_5_2_1"/>
<feature type="transmembrane region" description="Helical" evidence="16">
    <location>
        <begin position="50"/>
        <end position="69"/>
    </location>
</feature>
<dbReference type="PANTHER" id="PTHR10414">
    <property type="entry name" value="ETHANOLAMINEPHOSPHOTRANSFERASE"/>
    <property type="match status" value="1"/>
</dbReference>
<gene>
    <name evidence="17" type="ORF">AGOS_AGR344W</name>
</gene>
<evidence type="ECO:0000256" key="7">
    <source>
        <dbReference type="ARBA" id="ARBA00022692"/>
    </source>
</evidence>
<dbReference type="GO" id="GO:0012505">
    <property type="term" value="C:endomembrane system"/>
    <property type="evidence" value="ECO:0007669"/>
    <property type="project" value="UniProtKB-SubCell"/>
</dbReference>
<accession>Q74Z62</accession>
<dbReference type="InterPro" id="IPR000462">
    <property type="entry name" value="CDP-OH_P_trans"/>
</dbReference>
<dbReference type="PANTHER" id="PTHR10414:SF37">
    <property type="entry name" value="BB IN A BOXCAR, ISOFORM C"/>
    <property type="match status" value="1"/>
</dbReference>
<comment type="subcellular location">
    <subcellularLocation>
        <location evidence="2">Endomembrane system</location>
        <topology evidence="2">Multi-pass membrane protein</topology>
    </subcellularLocation>
</comment>
<evidence type="ECO:0000256" key="9">
    <source>
        <dbReference type="ARBA" id="ARBA00023136"/>
    </source>
</evidence>
<keyword evidence="6 15" id="KW-0808">Transferase</keyword>
<feature type="transmembrane region" description="Helical" evidence="16">
    <location>
        <begin position="261"/>
        <end position="281"/>
    </location>
</feature>
<dbReference type="InterPro" id="IPR048254">
    <property type="entry name" value="CDP_ALCOHOL_P_TRANSF_CS"/>
</dbReference>
<dbReference type="Proteomes" id="UP000000591">
    <property type="component" value="Chromosome VII"/>
</dbReference>
<evidence type="ECO:0000256" key="6">
    <source>
        <dbReference type="ARBA" id="ARBA00022679"/>
    </source>
</evidence>
<keyword evidence="9 16" id="KW-0472">Membrane</keyword>
<feature type="transmembrane region" description="Helical" evidence="16">
    <location>
        <begin position="322"/>
        <end position="340"/>
    </location>
</feature>
<feature type="transmembrane region" description="Helical" evidence="16">
    <location>
        <begin position="177"/>
        <end position="199"/>
    </location>
</feature>
<proteinExistence type="inferred from homology"/>
<evidence type="ECO:0000256" key="11">
    <source>
        <dbReference type="ARBA" id="ARBA00023264"/>
    </source>
</evidence>